<keyword evidence="5" id="KW-0067">ATP-binding</keyword>
<dbReference type="InterPro" id="IPR014729">
    <property type="entry name" value="Rossmann-like_a/b/a_fold"/>
</dbReference>
<evidence type="ECO:0000313" key="10">
    <source>
        <dbReference type="Proteomes" id="UP000594342"/>
    </source>
</evidence>
<keyword evidence="10" id="KW-1185">Reference proteome</keyword>
<dbReference type="InterPro" id="IPR002306">
    <property type="entry name" value="Trp-tRNA-ligase"/>
</dbReference>
<evidence type="ECO:0000256" key="1">
    <source>
        <dbReference type="ARBA" id="ARBA00005594"/>
    </source>
</evidence>
<comment type="similarity">
    <text evidence="1">Belongs to the class-I aminoacyl-tRNA synthetase family.</text>
</comment>
<evidence type="ECO:0000256" key="7">
    <source>
        <dbReference type="ARBA" id="ARBA00023146"/>
    </source>
</evidence>
<organism evidence="9 10">
    <name type="scientific">Yasminevirus sp. GU-2018</name>
    <dbReference type="NCBI Taxonomy" id="2420051"/>
    <lineage>
        <taxon>Viruses</taxon>
        <taxon>Varidnaviria</taxon>
        <taxon>Bamfordvirae</taxon>
        <taxon>Nucleocytoviricota</taxon>
        <taxon>Megaviricetes</taxon>
        <taxon>Imitervirales</taxon>
        <taxon>Mimiviridae</taxon>
        <taxon>Klosneuvirinae</taxon>
        <taxon>Yasminevirus</taxon>
        <taxon>Yasminevirus saudimassiliense</taxon>
    </lineage>
</organism>
<comment type="caution">
    <text evidence="9">The sequence shown here is derived from an EMBL/GenBank/DDBJ whole genome shotgun (WGS) entry which is preliminary data.</text>
</comment>
<evidence type="ECO:0000256" key="2">
    <source>
        <dbReference type="ARBA" id="ARBA00013161"/>
    </source>
</evidence>
<protein>
    <recommendedName>
        <fullName evidence="2">tryptophan--tRNA ligase</fullName>
        <ecNumber evidence="2">6.1.1.2</ecNumber>
    </recommendedName>
    <alternativeName>
        <fullName evidence="8">Tryptophanyl-tRNA synthetase</fullName>
    </alternativeName>
</protein>
<dbReference type="EC" id="6.1.1.2" evidence="2"/>
<accession>A0A5K0UA97</accession>
<evidence type="ECO:0000256" key="3">
    <source>
        <dbReference type="ARBA" id="ARBA00022598"/>
    </source>
</evidence>
<evidence type="ECO:0000256" key="4">
    <source>
        <dbReference type="ARBA" id="ARBA00022741"/>
    </source>
</evidence>
<gene>
    <name evidence="9" type="ORF">YASMINEVIRUS_1551</name>
</gene>
<evidence type="ECO:0000256" key="5">
    <source>
        <dbReference type="ARBA" id="ARBA00022840"/>
    </source>
</evidence>
<dbReference type="EMBL" id="UPSH01000002">
    <property type="protein sequence ID" value="VBB19019.1"/>
    <property type="molecule type" value="Genomic_DNA"/>
</dbReference>
<evidence type="ECO:0000256" key="8">
    <source>
        <dbReference type="ARBA" id="ARBA00030268"/>
    </source>
</evidence>
<dbReference type="InterPro" id="IPR001412">
    <property type="entry name" value="aa-tRNA-synth_I_CS"/>
</dbReference>
<dbReference type="Gene3D" id="1.10.240.10">
    <property type="entry name" value="Tyrosyl-Transfer RNA Synthetase"/>
    <property type="match status" value="1"/>
</dbReference>
<dbReference type="Gene3D" id="3.40.50.620">
    <property type="entry name" value="HUPs"/>
    <property type="match status" value="2"/>
</dbReference>
<dbReference type="GO" id="GO:0005524">
    <property type="term" value="F:ATP binding"/>
    <property type="evidence" value="ECO:0007669"/>
    <property type="project" value="UniProtKB-KW"/>
</dbReference>
<dbReference type="PANTHER" id="PTHR10055">
    <property type="entry name" value="TRYPTOPHANYL-TRNA SYNTHETASE"/>
    <property type="match status" value="1"/>
</dbReference>
<proteinExistence type="inferred from homology"/>
<keyword evidence="4" id="KW-0547">Nucleotide-binding</keyword>
<name>A0A5K0UA97_9VIRU</name>
<dbReference type="SUPFAM" id="SSF52374">
    <property type="entry name" value="Nucleotidylyl transferase"/>
    <property type="match status" value="2"/>
</dbReference>
<dbReference type="PRINTS" id="PR01039">
    <property type="entry name" value="TRNASYNTHTRP"/>
</dbReference>
<keyword evidence="7 9" id="KW-0030">Aminoacyl-tRNA synthetase</keyword>
<evidence type="ECO:0000256" key="6">
    <source>
        <dbReference type="ARBA" id="ARBA00022917"/>
    </source>
</evidence>
<dbReference type="PROSITE" id="PS00178">
    <property type="entry name" value="AA_TRNA_LIGASE_I"/>
    <property type="match status" value="1"/>
</dbReference>
<sequence length="527" mass="59180">MSGQISTNVSNNINSITPWEVRGKVDYYAQIKQFGTKAVEGELIKRWEKVTKMKAHTFIRRGLVFSHQDLDKILDCVEQGVPVYVYTGRGPSSPKMHLGHLIPFKLARYLQQALNCIVVVQLSDDEKYLFKEGNGPEDLEKYRQYGYSNAKDIIACGFDQDKTLIFSNLEKNSGSMYFNNILLMKANNMSTVKATYGLGETLPQSVHTFLKEELSREESKDELIRDSAKIDDLRGTLKKFSGSTSSSIGQCVWPVFQSSPAFCTSFREVFVPAILNTLKTRQDLPANVVKMLKKVLKELTTLGATQSMMCLVPMAIDQAPYFRMARDSAPILRCPKPAVIHSEFLPSLQEASGKMSTTCTTGSTGASGASNANYTLFLDMNIKDVSKVIKKFAFSGGGETMEEHQKYGGNIKVDVCYQYLMFFLDDDEKLREIARTYTAGTLGSGQLKEFTANIISNVISEHQRAKKDVTDSVVKLYFDWSRTLNIGGCFDREDVVLDDDETYNRHGINFDRSFGFSSRPKPVQDFV</sequence>
<dbReference type="PANTHER" id="PTHR10055:SF1">
    <property type="entry name" value="TRYPTOPHAN--TRNA LIGASE, CYTOPLASMIC"/>
    <property type="match status" value="1"/>
</dbReference>
<dbReference type="Proteomes" id="UP000594342">
    <property type="component" value="Unassembled WGS sequence"/>
</dbReference>
<dbReference type="Pfam" id="PF00579">
    <property type="entry name" value="tRNA-synt_1b"/>
    <property type="match status" value="1"/>
</dbReference>
<evidence type="ECO:0000313" key="9">
    <source>
        <dbReference type="EMBL" id="VBB19019.1"/>
    </source>
</evidence>
<keyword evidence="6" id="KW-0648">Protein biosynthesis</keyword>
<keyword evidence="3" id="KW-0436">Ligase</keyword>
<dbReference type="InterPro" id="IPR002305">
    <property type="entry name" value="aa-tRNA-synth_Ic"/>
</dbReference>
<reference evidence="9 10" key="1">
    <citation type="submission" date="2018-10" db="EMBL/GenBank/DDBJ databases">
        <authorList>
            <consortium name="IHU Genomes"/>
        </authorList>
    </citation>
    <scope>NUCLEOTIDE SEQUENCE [LARGE SCALE GENOMIC DNA]</scope>
    <source>
        <strain evidence="9 10">A1</strain>
    </source>
</reference>
<dbReference type="GO" id="GO:0004830">
    <property type="term" value="F:tryptophan-tRNA ligase activity"/>
    <property type="evidence" value="ECO:0007669"/>
    <property type="project" value="UniProtKB-EC"/>
</dbReference>